<dbReference type="AlphaFoldDB" id="A0A9D1ES87"/>
<dbReference type="GO" id="GO:0008745">
    <property type="term" value="F:N-acetylmuramoyl-L-alanine amidase activity"/>
    <property type="evidence" value="ECO:0007669"/>
    <property type="project" value="InterPro"/>
</dbReference>
<dbReference type="PANTHER" id="PTHR34408">
    <property type="entry name" value="FAMILY PROTEIN, PUTATIVE-RELATED"/>
    <property type="match status" value="1"/>
</dbReference>
<protein>
    <submittedName>
        <fullName evidence="2">Amidase</fullName>
    </submittedName>
</protein>
<accession>A0A9D1ES87</accession>
<dbReference type="PROSITE" id="PS51781">
    <property type="entry name" value="SH3B"/>
    <property type="match status" value="2"/>
</dbReference>
<dbReference type="Gene3D" id="3.40.80.10">
    <property type="entry name" value="Peptidoglycan recognition protein-like"/>
    <property type="match status" value="1"/>
</dbReference>
<dbReference type="Pfam" id="PF01510">
    <property type="entry name" value="Amidase_2"/>
    <property type="match status" value="1"/>
</dbReference>
<feature type="domain" description="SH3b" evidence="1">
    <location>
        <begin position="234"/>
        <end position="298"/>
    </location>
</feature>
<organism evidence="2 3">
    <name type="scientific">Candidatus Limivivens intestinipullorum</name>
    <dbReference type="NCBI Taxonomy" id="2840858"/>
    <lineage>
        <taxon>Bacteria</taxon>
        <taxon>Bacillati</taxon>
        <taxon>Bacillota</taxon>
        <taxon>Clostridia</taxon>
        <taxon>Lachnospirales</taxon>
        <taxon>Lachnospiraceae</taxon>
        <taxon>Lachnospiraceae incertae sedis</taxon>
        <taxon>Candidatus Limivivens</taxon>
    </lineage>
</organism>
<dbReference type="GO" id="GO:0009253">
    <property type="term" value="P:peptidoglycan catabolic process"/>
    <property type="evidence" value="ECO:0007669"/>
    <property type="project" value="InterPro"/>
</dbReference>
<dbReference type="SUPFAM" id="SSF55846">
    <property type="entry name" value="N-acetylmuramoyl-L-alanine amidase-like"/>
    <property type="match status" value="1"/>
</dbReference>
<gene>
    <name evidence="2" type="ORF">IAB44_06250</name>
</gene>
<dbReference type="Gene3D" id="2.30.30.40">
    <property type="entry name" value="SH3 Domains"/>
    <property type="match status" value="2"/>
</dbReference>
<dbReference type="InterPro" id="IPR002502">
    <property type="entry name" value="Amidase_domain"/>
</dbReference>
<dbReference type="SMART" id="SM00287">
    <property type="entry name" value="SH3b"/>
    <property type="match status" value="2"/>
</dbReference>
<dbReference type="EMBL" id="DVIQ01000030">
    <property type="protein sequence ID" value="HIS31132.1"/>
    <property type="molecule type" value="Genomic_DNA"/>
</dbReference>
<reference evidence="2" key="1">
    <citation type="submission" date="2020-10" db="EMBL/GenBank/DDBJ databases">
        <authorList>
            <person name="Gilroy R."/>
        </authorList>
    </citation>
    <scope>NUCLEOTIDE SEQUENCE</scope>
    <source>
        <strain evidence="2">CHK190-19873</strain>
    </source>
</reference>
<name>A0A9D1ES87_9FIRM</name>
<evidence type="ECO:0000313" key="3">
    <source>
        <dbReference type="Proteomes" id="UP000823935"/>
    </source>
</evidence>
<evidence type="ECO:0000313" key="2">
    <source>
        <dbReference type="EMBL" id="HIS31132.1"/>
    </source>
</evidence>
<dbReference type="InterPro" id="IPR052354">
    <property type="entry name" value="Cell_Wall_Dynamics_Protein"/>
</dbReference>
<dbReference type="PANTHER" id="PTHR34408:SF1">
    <property type="entry name" value="GLYCOSYL HYDROLASE FAMILY 19 DOMAIN-CONTAINING PROTEIN HI_1415"/>
    <property type="match status" value="1"/>
</dbReference>
<sequence>MAKIINVISDKNVPKWGNKKKYIAIHYLGVVGQNNKVEAGGYGAHYYIYWDGTIYQAAKHDAILWQVGTAGYYTQKHPEARNSNTIGIELCPKCDGNASNPSDPYWYFTTETQEACVQLVKKLMQDLGIPASHVLRHYDIVNKHCPAPYVNNNKYKTSWTWEEFKARISGSSGGSSTDGTGQMYRIRKSWADAGSQIGAYENLDNAKAACKAGYTVYDKDGKAVYSKAETWKATGTATCGGNGVYVRSGPGKSHDPLGQLNKGQRFEVDGNDSGEWVHVKVAGIGIGYMHKDYVVYDQPTASASSWKAIGTATCTGQGVNVRSGPGTSYKSLGQLGKGNRFEVDGQEKNGFIHIKVHLNGKDRIAWISSQYVKRD</sequence>
<dbReference type="InterPro" id="IPR036505">
    <property type="entry name" value="Amidase/PGRP_sf"/>
</dbReference>
<comment type="caution">
    <text evidence="2">The sequence shown here is derived from an EMBL/GenBank/DDBJ whole genome shotgun (WGS) entry which is preliminary data.</text>
</comment>
<dbReference type="SMART" id="SM00644">
    <property type="entry name" value="Ami_2"/>
    <property type="match status" value="1"/>
</dbReference>
<dbReference type="CDD" id="cd06583">
    <property type="entry name" value="PGRP"/>
    <property type="match status" value="1"/>
</dbReference>
<reference evidence="2" key="2">
    <citation type="journal article" date="2021" name="PeerJ">
        <title>Extensive microbial diversity within the chicken gut microbiome revealed by metagenomics and culture.</title>
        <authorList>
            <person name="Gilroy R."/>
            <person name="Ravi A."/>
            <person name="Getino M."/>
            <person name="Pursley I."/>
            <person name="Horton D.L."/>
            <person name="Alikhan N.F."/>
            <person name="Baker D."/>
            <person name="Gharbi K."/>
            <person name="Hall N."/>
            <person name="Watson M."/>
            <person name="Adriaenssens E.M."/>
            <person name="Foster-Nyarko E."/>
            <person name="Jarju S."/>
            <person name="Secka A."/>
            <person name="Antonio M."/>
            <person name="Oren A."/>
            <person name="Chaudhuri R.R."/>
            <person name="La Ragione R."/>
            <person name="Hildebrand F."/>
            <person name="Pallen M.J."/>
        </authorList>
    </citation>
    <scope>NUCLEOTIDE SEQUENCE</scope>
    <source>
        <strain evidence="2">CHK190-19873</strain>
    </source>
</reference>
<dbReference type="InterPro" id="IPR003646">
    <property type="entry name" value="SH3-like_bac-type"/>
</dbReference>
<evidence type="ECO:0000259" key="1">
    <source>
        <dbReference type="PROSITE" id="PS51781"/>
    </source>
</evidence>
<dbReference type="Proteomes" id="UP000823935">
    <property type="component" value="Unassembled WGS sequence"/>
</dbReference>
<proteinExistence type="predicted"/>
<dbReference type="Pfam" id="PF08239">
    <property type="entry name" value="SH3_3"/>
    <property type="match status" value="2"/>
</dbReference>
<feature type="domain" description="SH3b" evidence="1">
    <location>
        <begin position="309"/>
        <end position="375"/>
    </location>
</feature>